<dbReference type="InterPro" id="IPR000182">
    <property type="entry name" value="GNAT_dom"/>
</dbReference>
<name>A0AAD6CHT1_9EURO</name>
<dbReference type="GO" id="GO:0008999">
    <property type="term" value="F:protein-N-terminal-alanine acetyltransferase activity"/>
    <property type="evidence" value="ECO:0007669"/>
    <property type="project" value="TreeGrafter"/>
</dbReference>
<dbReference type="SUPFAM" id="SSF55729">
    <property type="entry name" value="Acyl-CoA N-acyltransferases (Nat)"/>
    <property type="match status" value="1"/>
</dbReference>
<proteinExistence type="predicted"/>
<protein>
    <submittedName>
        <fullName evidence="2">Acyl-CoA N-acyltransferase</fullName>
    </submittedName>
</protein>
<comment type="caution">
    <text evidence="2">The sequence shown here is derived from an EMBL/GenBank/DDBJ whole genome shotgun (WGS) entry which is preliminary data.</text>
</comment>
<keyword evidence="3" id="KW-1185">Reference proteome</keyword>
<gene>
    <name evidence="2" type="ORF">N7494_010433</name>
</gene>
<dbReference type="Gene3D" id="3.40.630.30">
    <property type="match status" value="1"/>
</dbReference>
<dbReference type="Pfam" id="PF13302">
    <property type="entry name" value="Acetyltransf_3"/>
    <property type="match status" value="1"/>
</dbReference>
<organism evidence="2 3">
    <name type="scientific">Penicillium frequentans</name>
    <dbReference type="NCBI Taxonomy" id="3151616"/>
    <lineage>
        <taxon>Eukaryota</taxon>
        <taxon>Fungi</taxon>
        <taxon>Dikarya</taxon>
        <taxon>Ascomycota</taxon>
        <taxon>Pezizomycotina</taxon>
        <taxon>Eurotiomycetes</taxon>
        <taxon>Eurotiomycetidae</taxon>
        <taxon>Eurotiales</taxon>
        <taxon>Aspergillaceae</taxon>
        <taxon>Penicillium</taxon>
    </lineage>
</organism>
<reference evidence="2 3" key="1">
    <citation type="journal article" date="2023" name="IMA Fungus">
        <title>Comparative genomic study of the Penicillium genus elucidates a diverse pangenome and 15 lateral gene transfer events.</title>
        <authorList>
            <person name="Petersen C."/>
            <person name="Sorensen T."/>
            <person name="Nielsen M.R."/>
            <person name="Sondergaard T.E."/>
            <person name="Sorensen J.L."/>
            <person name="Fitzpatrick D.A."/>
            <person name="Frisvad J.C."/>
            <person name="Nielsen K.L."/>
        </authorList>
    </citation>
    <scope>NUCLEOTIDE SEQUENCE [LARGE SCALE GENOMIC DNA]</scope>
    <source>
        <strain evidence="2 3">IBT 35679</strain>
    </source>
</reference>
<dbReference type="AlphaFoldDB" id="A0AAD6CHT1"/>
<dbReference type="Proteomes" id="UP001220324">
    <property type="component" value="Unassembled WGS sequence"/>
</dbReference>
<sequence>MSECVFPYEQKRLENDLVTLEPFDAYVHVTRFVEEMRNTPELLKYVNFPKINNDDDFKAVYDGICASPSECLYAIIDKSLAVGEYAGTIALASTDSVHATTEIGVMVFSAFQRTHVTTNAIGLLLQYTLDPPSAGGLGLRRVQWKCHAENAASRRVALRMGFEFEGIARWHRTFAIGSSAEALGKRNGTQQELPGRHTASFSIVWEEWDVKRPKVLAQMERKH</sequence>
<dbReference type="EMBL" id="JAQIZZ010000008">
    <property type="protein sequence ID" value="KAJ5523783.1"/>
    <property type="molecule type" value="Genomic_DNA"/>
</dbReference>
<feature type="domain" description="N-acetyltransferase" evidence="1">
    <location>
        <begin position="19"/>
        <end position="163"/>
    </location>
</feature>
<dbReference type="PANTHER" id="PTHR43441:SF5">
    <property type="entry name" value="FAMILY ACETYLTRANSFERASE, PUTATIVE-RELATED"/>
    <property type="match status" value="1"/>
</dbReference>
<evidence type="ECO:0000313" key="3">
    <source>
        <dbReference type="Proteomes" id="UP001220324"/>
    </source>
</evidence>
<evidence type="ECO:0000313" key="2">
    <source>
        <dbReference type="EMBL" id="KAJ5523783.1"/>
    </source>
</evidence>
<accession>A0AAD6CHT1</accession>
<dbReference type="InterPro" id="IPR051908">
    <property type="entry name" value="Ribosomal_N-acetyltransferase"/>
</dbReference>
<dbReference type="InterPro" id="IPR016181">
    <property type="entry name" value="Acyl_CoA_acyltransferase"/>
</dbReference>
<dbReference type="GO" id="GO:1990189">
    <property type="term" value="F:protein N-terminal-serine acetyltransferase activity"/>
    <property type="evidence" value="ECO:0007669"/>
    <property type="project" value="TreeGrafter"/>
</dbReference>
<evidence type="ECO:0000259" key="1">
    <source>
        <dbReference type="Pfam" id="PF13302"/>
    </source>
</evidence>
<dbReference type="PANTHER" id="PTHR43441">
    <property type="entry name" value="RIBOSOMAL-PROTEIN-SERINE ACETYLTRANSFERASE"/>
    <property type="match status" value="1"/>
</dbReference>